<evidence type="ECO:0000256" key="19">
    <source>
        <dbReference type="ARBA" id="ARBA00023098"/>
    </source>
</evidence>
<evidence type="ECO:0000256" key="16">
    <source>
        <dbReference type="ARBA" id="ARBA00022833"/>
    </source>
</evidence>
<dbReference type="PANTHER" id="PTHR22605">
    <property type="entry name" value="RZ-TYPE DOMAIN-CONTAINING PROTEIN"/>
    <property type="match status" value="1"/>
</dbReference>
<evidence type="ECO:0000256" key="9">
    <source>
        <dbReference type="ARBA" id="ARBA00022677"/>
    </source>
</evidence>
<dbReference type="FunFam" id="3.40.50.300:FF:000491">
    <property type="entry name" value="E3 ubiquitin-protein ligase RNF213"/>
    <property type="match status" value="1"/>
</dbReference>
<dbReference type="InterPro" id="IPR046439">
    <property type="entry name" value="ZF_RZ_dom"/>
</dbReference>
<accession>A0AAZ3PQD9</accession>
<dbReference type="GO" id="GO:0016020">
    <property type="term" value="C:membrane"/>
    <property type="evidence" value="ECO:0007669"/>
    <property type="project" value="TreeGrafter"/>
</dbReference>
<evidence type="ECO:0000256" key="6">
    <source>
        <dbReference type="ARBA" id="ARBA00012483"/>
    </source>
</evidence>
<evidence type="ECO:0000256" key="1">
    <source>
        <dbReference type="ARBA" id="ARBA00000900"/>
    </source>
</evidence>
<keyword evidence="7" id="KW-0963">Cytoplasm</keyword>
<dbReference type="GO" id="GO:0061630">
    <property type="term" value="F:ubiquitin protein ligase activity"/>
    <property type="evidence" value="ECO:0007669"/>
    <property type="project" value="UniProtKB-EC"/>
</dbReference>
<evidence type="ECO:0000256" key="21">
    <source>
        <dbReference type="ARBA" id="ARBA00048778"/>
    </source>
</evidence>
<dbReference type="PANTHER" id="PTHR22605:SF18">
    <property type="entry name" value="E3 UBIQUITIN-PROTEIN LIGASE RNF213-ALPHA"/>
    <property type="match status" value="1"/>
</dbReference>
<keyword evidence="18" id="KW-0391">Immunity</keyword>
<evidence type="ECO:0000256" key="12">
    <source>
        <dbReference type="ARBA" id="ARBA00022741"/>
    </source>
</evidence>
<comment type="subcellular location">
    <subcellularLocation>
        <location evidence="3">Cytoplasm</location>
        <location evidence="3">Cytosol</location>
    </subcellularLocation>
    <subcellularLocation>
        <location evidence="2">Lipid droplet</location>
    </subcellularLocation>
</comment>
<keyword evidence="12" id="KW-0547">Nucleotide-binding</keyword>
<dbReference type="GO" id="GO:0016887">
    <property type="term" value="F:ATP hydrolysis activity"/>
    <property type="evidence" value="ECO:0007669"/>
    <property type="project" value="InterPro"/>
</dbReference>
<evidence type="ECO:0000256" key="14">
    <source>
        <dbReference type="ARBA" id="ARBA00022786"/>
    </source>
</evidence>
<keyword evidence="17" id="KW-0067">ATP-binding</keyword>
<feature type="compositionally biased region" description="Basic and acidic residues" evidence="22">
    <location>
        <begin position="1983"/>
        <end position="1995"/>
    </location>
</feature>
<dbReference type="InterPro" id="IPR003593">
    <property type="entry name" value="AAA+_ATPase"/>
</dbReference>
<name>A0AAZ3PQD9_ONCTS</name>
<keyword evidence="8" id="KW-0037">Angiogenesis</keyword>
<proteinExistence type="inferred from homology"/>
<keyword evidence="19" id="KW-0443">Lipid metabolism</keyword>
<dbReference type="FunFam" id="3.40.50.300:FF:000804">
    <property type="entry name" value="E3 ubiquitin-protein ligase RNF213"/>
    <property type="match status" value="1"/>
</dbReference>
<evidence type="ECO:0000256" key="10">
    <source>
        <dbReference type="ARBA" id="ARBA00022679"/>
    </source>
</evidence>
<feature type="region of interest" description="Disordered" evidence="22">
    <location>
        <begin position="1975"/>
        <end position="1997"/>
    </location>
</feature>
<evidence type="ECO:0000256" key="7">
    <source>
        <dbReference type="ARBA" id="ARBA00022490"/>
    </source>
</evidence>
<keyword evidence="13" id="KW-0863">Zinc-finger</keyword>
<dbReference type="InterPro" id="IPR031248">
    <property type="entry name" value="RNF213"/>
</dbReference>
<dbReference type="Proteomes" id="UP000694402">
    <property type="component" value="Unassembled WGS sequence"/>
</dbReference>
<evidence type="ECO:0000256" key="5">
    <source>
        <dbReference type="ARBA" id="ARBA00006914"/>
    </source>
</evidence>
<evidence type="ECO:0000256" key="22">
    <source>
        <dbReference type="SAM" id="MobiDB-lite"/>
    </source>
</evidence>
<dbReference type="GO" id="GO:2000051">
    <property type="term" value="P:negative regulation of non-canonical Wnt signaling pathway"/>
    <property type="evidence" value="ECO:0007669"/>
    <property type="project" value="TreeGrafter"/>
</dbReference>
<dbReference type="GO" id="GO:0005524">
    <property type="term" value="F:ATP binding"/>
    <property type="evidence" value="ECO:0007669"/>
    <property type="project" value="UniProtKB-KW"/>
</dbReference>
<dbReference type="SUPFAM" id="SSF52540">
    <property type="entry name" value="P-loop containing nucleoside triphosphate hydrolases"/>
    <property type="match status" value="2"/>
</dbReference>
<evidence type="ECO:0000256" key="20">
    <source>
        <dbReference type="ARBA" id="ARBA00023268"/>
    </source>
</evidence>
<evidence type="ECO:0000256" key="4">
    <source>
        <dbReference type="ARBA" id="ARBA00004906"/>
    </source>
</evidence>
<dbReference type="PROSITE" id="PS51981">
    <property type="entry name" value="ZF_RZ"/>
    <property type="match status" value="1"/>
</dbReference>
<dbReference type="Gene3D" id="3.40.50.300">
    <property type="entry name" value="P-loop containing nucleotide triphosphate hydrolases"/>
    <property type="match status" value="2"/>
</dbReference>
<dbReference type="GO" id="GO:0005829">
    <property type="term" value="C:cytosol"/>
    <property type="evidence" value="ECO:0007669"/>
    <property type="project" value="UniProtKB-SubCell"/>
</dbReference>
<keyword evidence="14" id="KW-0833">Ubl conjugation pathway</keyword>
<evidence type="ECO:0000256" key="11">
    <source>
        <dbReference type="ARBA" id="ARBA00022723"/>
    </source>
</evidence>
<keyword evidence="15" id="KW-0378">Hydrolase</keyword>
<reference evidence="25" key="1">
    <citation type="journal article" date="2018" name="PLoS ONE">
        <title>Chinook salmon (Oncorhynchus tshawytscha) genome and transcriptome.</title>
        <authorList>
            <person name="Christensen K.A."/>
            <person name="Leong J.S."/>
            <person name="Sakhrani D."/>
            <person name="Biagi C.A."/>
            <person name="Minkley D.R."/>
            <person name="Withler R.E."/>
            <person name="Rondeau E.B."/>
            <person name="Koop B.F."/>
            <person name="Devlin R.H."/>
        </authorList>
    </citation>
    <scope>NUCLEOTIDE SEQUENCE [LARGE SCALE GENOMIC DNA]</scope>
</reference>
<dbReference type="GO" id="GO:0005730">
    <property type="term" value="C:nucleolus"/>
    <property type="evidence" value="ECO:0007669"/>
    <property type="project" value="TreeGrafter"/>
</dbReference>
<reference evidence="24" key="2">
    <citation type="submission" date="2025-08" db="UniProtKB">
        <authorList>
            <consortium name="Ensembl"/>
        </authorList>
    </citation>
    <scope>IDENTIFICATION</scope>
</reference>
<keyword evidence="10" id="KW-0808">Transferase</keyword>
<comment type="pathway">
    <text evidence="4">Protein modification; protein ubiquitination.</text>
</comment>
<comment type="catalytic activity">
    <reaction evidence="1">
        <text>S-ubiquitinyl-[E2 ubiquitin-conjugating enzyme]-L-cysteine + [acceptor protein]-L-lysine = [E2 ubiquitin-conjugating enzyme]-L-cysteine + N(6)-ubiquitinyl-[acceptor protein]-L-lysine.</text>
        <dbReference type="EC" id="2.3.2.27"/>
    </reaction>
</comment>
<evidence type="ECO:0000256" key="17">
    <source>
        <dbReference type="ARBA" id="ARBA00022840"/>
    </source>
</evidence>
<protein>
    <recommendedName>
        <fullName evidence="6">RING-type E3 ubiquitin transferase</fullName>
        <ecNumber evidence="6">2.3.2.27</ecNumber>
    </recommendedName>
</protein>
<evidence type="ECO:0000256" key="15">
    <source>
        <dbReference type="ARBA" id="ARBA00022801"/>
    </source>
</evidence>
<dbReference type="GO" id="GO:0008270">
    <property type="term" value="F:zinc ion binding"/>
    <property type="evidence" value="ECO:0007669"/>
    <property type="project" value="UniProtKB-KW"/>
</dbReference>
<keyword evidence="11" id="KW-0479">Metal-binding</keyword>
<feature type="domain" description="RZ-type" evidence="23">
    <location>
        <begin position="1904"/>
        <end position="1978"/>
    </location>
</feature>
<dbReference type="InterPro" id="IPR027417">
    <property type="entry name" value="P-loop_NTPase"/>
</dbReference>
<comment type="catalytic activity">
    <reaction evidence="21">
        <text>ATP + H2O = ADP + phosphate + H(+)</text>
        <dbReference type="Rhea" id="RHEA:13065"/>
        <dbReference type="ChEBI" id="CHEBI:15377"/>
        <dbReference type="ChEBI" id="CHEBI:15378"/>
        <dbReference type="ChEBI" id="CHEBI:30616"/>
        <dbReference type="ChEBI" id="CHEBI:43474"/>
        <dbReference type="ChEBI" id="CHEBI:456216"/>
    </reaction>
    <physiologicalReaction direction="left-to-right" evidence="21">
        <dbReference type="Rhea" id="RHEA:13066"/>
    </physiologicalReaction>
</comment>
<comment type="similarity">
    <text evidence="5">Belongs to the AAA ATPase family.</text>
</comment>
<evidence type="ECO:0000256" key="8">
    <source>
        <dbReference type="ARBA" id="ARBA00022657"/>
    </source>
</evidence>
<reference evidence="24" key="3">
    <citation type="submission" date="2025-09" db="UniProtKB">
        <authorList>
            <consortium name="Ensembl"/>
        </authorList>
    </citation>
    <scope>IDENTIFICATION</scope>
</reference>
<keyword evidence="16" id="KW-0862">Zinc</keyword>
<dbReference type="GO" id="GO:0005811">
    <property type="term" value="C:lipid droplet"/>
    <property type="evidence" value="ECO:0007669"/>
    <property type="project" value="UniProtKB-SubCell"/>
</dbReference>
<dbReference type="SMART" id="SM00382">
    <property type="entry name" value="AAA"/>
    <property type="match status" value="2"/>
</dbReference>
<keyword evidence="25" id="KW-1185">Reference proteome</keyword>
<dbReference type="EC" id="2.3.2.27" evidence="6"/>
<dbReference type="GO" id="GO:0002040">
    <property type="term" value="P:sprouting angiogenesis"/>
    <property type="evidence" value="ECO:0007669"/>
    <property type="project" value="TreeGrafter"/>
</dbReference>
<evidence type="ECO:0000313" key="25">
    <source>
        <dbReference type="Proteomes" id="UP000694402"/>
    </source>
</evidence>
<dbReference type="GO" id="GO:0002376">
    <property type="term" value="P:immune system process"/>
    <property type="evidence" value="ECO:0007669"/>
    <property type="project" value="UniProtKB-KW"/>
</dbReference>
<sequence>MSMTFIGFHLQPNKENWVDAVDPSTGSVIKRNIMTKKLFDGLTLQRVPFNIDFDELSRQDKIECICNVMGIQQHLDPDETYELTTDNILKMLAILMRFRCSIPVVIMGETGCGKTRLINFLCELQKRAVTTQNMKLVKVHGGTSSDMVYTNVREAEAIAYNNKQRYGFDSVLFFDEANTTDALSSIKEVICDHTVEGEPLQSQCGLQIIAACNPYRKHTDEMIHRLESAGLGYRVRAEETDEKLGSIPLRQLVYRVQALPPSMIPLVWDFGQLNDHTENMYIKKIVKRVVQTNMINVTYASWITNVLSASQRYMRKRKDECSFVSLRDVERCMQAFVWFYKNQKMLLADLWEFERNQNAERREEIRRDPVLWSLVMAVGVCYHACLENKEEYRQNICKYLTGIYTPLKVMQEISLMQDLFLSGVPLGETIARNNALKENVFMIVICIELRIPLFLVGKPGSSKSLSKTLVADAMQGQAAHSDLYKRLKQIHLVSFQCSPHSTPAGIINTFKQCARFQEGKNLKEYISVVVLDEIGLAEDSPKMPLKTLHPLLEEGCIDDEPLPHKKVGFIAISNWALDPAKMNRGIFVSRGDPDEKELIESAKGICSSDTMILEKVRDFFQPFARAFLNISPEKGKGFFGLRDYYSLIKMLFAITKASEQIPSAEKIVEAVLRNFSGRDDVDAVTVFTETLKINPNLERISAIELVRQNISAQEEECRYLLLLTKNYAALQILQQTFFSESCQPEIIFGSSFPKDQEYTQICRNINRIKICMETGRTVVLLNLQNLYESLYDALNQYYVCLGGQKYVDLGLGTHRVKCRVHKDFRLIVIEDKEVVYNQFPIPLINRLEKHYLDIHTVLSKEQREIVGDLERWVGQFVDLRQSSPAPQTFNYQPPDVFIGFHADTCASVVRQVTEKQRGDMNIPDRQRRVLDEAKLILVNCATPDSVARLDCTGLSKVEIDHLTRFYYEERKHSSLADFVCHTQQVEQSPSCFIEVTTFSRLLTESDIGPLKEVVHNVELLSLQQFDTELSFRKKIREFLTPGDASSNKLLIIQSDLYEASHNASVIASAKYSAINEINKSKHEEIEGKVFVYFITKLFRLDSGTSFVGFHGGPWTSVHIDDLRRSKDIVSDLRVLRNLAICQLFEERRDQPQEHPCWPNPPLTRTTLGQLCAAPRVSRSRPAVTEPGPEPGSLASTDVLDTTLLLRSCVQSAVGMLRDQMEGGFRNTRRVEILLTLLTDNEEKQAGFLRIVKRRLHSLLETREKNTNLTKNWVISEASNIDALHEGGTFRQTLWKRLQAVVIPLLAQLVSVIDRDGNLDLLLDTNSEEPIKRLWLDIFGDDKLLDVPFPYSSTFLVQNNIPIDKNISCIMPFSWRIKDYLNELWIYALQHEGQSQRQLEEFFGKTPLGRYIAIADNEMQTELFHRYLQDFITMTMNVTCAEDLQVGFLFALSAMIQCHEAMCTEVASLPWVHDAYNQFKNRLQNLSRMISIPRVGQGRFQHYPLSLTARQVLDVYAALACVEHLEPQALDTDAQRLHWLRQVKRLQVPIELVCSEESRRHYGERSKAMVCRVHRWNRIFVLSLFVEHLLFILSSSLDANLKHQFEHFKCHSSRRCVPSFYPELKWTFWTQTPPLFIVLLCRNAKQFKKKCSAFFIDLVSTVCFKDNCPPCTAIILHLLSFLTVEAQSSPVITGTLLPSDGFFDDVKGHLQQHLTEVEKRLISSTLITYINFPVFQNQDGSQIDQYLACGEDYKTIRDVVAKAILEGKIKDIDRACKGSSCPKNKRTIYLLLALFREVTCLYRAANPNLHPNSEFCQTLVDFIEASTFLASRNVKEFALDLVANRLGPLTVQTGASGAQWVVVELAIHLSAVLLCGNQDLLIPLQQLALFPTNMQVCSPCLLPTTPPPPYFSLAKNDLSLCSLLHPTDCPNGHPCAIGECGKPMETSRCVDCGAEIGGRSHNPVAGFTTAQIRGDSTETGHVLGDPRRRDHPDMQDTKSMSSVPFNLVRLLTHIAMLLGARSNPQAIAAIIKPQVADPSLFLMGHLLKDMEHVIRFMGKGRDDTVNAIHLMISSLLKPHRRGCADNHLSTKEARNHWEMTVGNEIISPQLKDLDRRLQEVNAFIRDDSRMSSNPIMRVLSPEPRLFLTLLPHNSQIHSSAVWNCRERVSLLSLTRVVEQNDGENTLPVLWRFLHKEAELRLLKFITDILELQRNLVKTCRNVTDLSHGTIAKFLQSQESVPLRAWHEKRINIFLKTWNQLRGSLATNGEIKIPVEFCRKDLDMTSDFQVLLPRRQGPGLCSTALVSYLIALQNELVYCVDKHLGEETSFKVSPADLTDLHVIQYDLERDLLPLILSNCQYSMKQGKETLHEYDLSNIQQQILSRFLQGRPIITLNGIPTLVNRHDRIHEIILKDMRGKIEQVPLPSRALSTLVGELKSYNEVCEALSTVEVALGFLAMTGGEPHMQLGSYLEEVLQMGDQMAPHILTVSLALGRYYLKHCLALWQLLTSLKSENMLWLKRDPFEGISEEYRKALGEEEHRLLTGFFNKSSADSILLEMHEFLILVLKGPRASDTYNLKDTLVAYMERKNLDIPPDVEEFFPEKIDLSQYIEAWKFVVALKRERSQR</sequence>
<evidence type="ECO:0000256" key="13">
    <source>
        <dbReference type="ARBA" id="ARBA00022771"/>
    </source>
</evidence>
<organism evidence="24 25">
    <name type="scientific">Oncorhynchus tshawytscha</name>
    <name type="common">Chinook salmon</name>
    <name type="synonym">Salmo tshawytscha</name>
    <dbReference type="NCBI Taxonomy" id="74940"/>
    <lineage>
        <taxon>Eukaryota</taxon>
        <taxon>Metazoa</taxon>
        <taxon>Chordata</taxon>
        <taxon>Craniata</taxon>
        <taxon>Vertebrata</taxon>
        <taxon>Euteleostomi</taxon>
        <taxon>Actinopterygii</taxon>
        <taxon>Neopterygii</taxon>
        <taxon>Teleostei</taxon>
        <taxon>Protacanthopterygii</taxon>
        <taxon>Salmoniformes</taxon>
        <taxon>Salmonidae</taxon>
        <taxon>Salmoninae</taxon>
        <taxon>Oncorhynchus</taxon>
    </lineage>
</organism>
<dbReference type="Ensembl" id="ENSOTST00005096016.2">
    <property type="protein sequence ID" value="ENSOTSP00005118866.1"/>
    <property type="gene ID" value="ENSOTSG00005041665.2"/>
</dbReference>
<evidence type="ECO:0000256" key="3">
    <source>
        <dbReference type="ARBA" id="ARBA00004514"/>
    </source>
</evidence>
<evidence type="ECO:0000313" key="24">
    <source>
        <dbReference type="Ensembl" id="ENSOTSP00005118866.1"/>
    </source>
</evidence>
<evidence type="ECO:0000256" key="18">
    <source>
        <dbReference type="ARBA" id="ARBA00022859"/>
    </source>
</evidence>
<keyword evidence="20" id="KW-0511">Multifunctional enzyme</keyword>
<dbReference type="Pfam" id="PF20173">
    <property type="entry name" value="ZnF_RZ-type"/>
    <property type="match status" value="1"/>
</dbReference>
<evidence type="ECO:0000259" key="23">
    <source>
        <dbReference type="PROSITE" id="PS51981"/>
    </source>
</evidence>
<dbReference type="GO" id="GO:0006629">
    <property type="term" value="P:lipid metabolic process"/>
    <property type="evidence" value="ECO:0007669"/>
    <property type="project" value="UniProtKB-KW"/>
</dbReference>
<keyword evidence="9" id="KW-0551">Lipid droplet</keyword>
<dbReference type="GO" id="GO:0006511">
    <property type="term" value="P:ubiquitin-dependent protein catabolic process"/>
    <property type="evidence" value="ECO:0007669"/>
    <property type="project" value="TreeGrafter"/>
</dbReference>
<evidence type="ECO:0000256" key="2">
    <source>
        <dbReference type="ARBA" id="ARBA00004502"/>
    </source>
</evidence>
<dbReference type="GeneTree" id="ENSGT00630000089884"/>